<dbReference type="AlphaFoldDB" id="A0A7S1NAF3"/>
<organism evidence="1">
    <name type="scientific">Eutreptiella gymnastica</name>
    <dbReference type="NCBI Taxonomy" id="73025"/>
    <lineage>
        <taxon>Eukaryota</taxon>
        <taxon>Discoba</taxon>
        <taxon>Euglenozoa</taxon>
        <taxon>Euglenida</taxon>
        <taxon>Spirocuta</taxon>
        <taxon>Euglenophyceae</taxon>
        <taxon>Eutreptiales</taxon>
        <taxon>Eutreptiaceae</taxon>
        <taxon>Eutreptiella</taxon>
    </lineage>
</organism>
<dbReference type="Gene3D" id="2.160.20.80">
    <property type="entry name" value="E3 ubiquitin-protein ligase SopA"/>
    <property type="match status" value="1"/>
</dbReference>
<protein>
    <submittedName>
        <fullName evidence="1">Uncharacterized protein</fullName>
    </submittedName>
</protein>
<gene>
    <name evidence="1" type="ORF">EGYM00392_LOCUS17218</name>
</gene>
<dbReference type="SUPFAM" id="SSF141571">
    <property type="entry name" value="Pentapeptide repeat-like"/>
    <property type="match status" value="1"/>
</dbReference>
<dbReference type="InterPro" id="IPR001646">
    <property type="entry name" value="5peptide_repeat"/>
</dbReference>
<dbReference type="Pfam" id="PF00805">
    <property type="entry name" value="Pentapeptide"/>
    <property type="match status" value="1"/>
</dbReference>
<reference evidence="1" key="1">
    <citation type="submission" date="2021-01" db="EMBL/GenBank/DDBJ databases">
        <authorList>
            <person name="Corre E."/>
            <person name="Pelletier E."/>
            <person name="Niang G."/>
            <person name="Scheremetjew M."/>
            <person name="Finn R."/>
            <person name="Kale V."/>
            <person name="Holt S."/>
            <person name="Cochrane G."/>
            <person name="Meng A."/>
            <person name="Brown T."/>
            <person name="Cohen L."/>
        </authorList>
    </citation>
    <scope>NUCLEOTIDE SEQUENCE</scope>
    <source>
        <strain evidence="1">NIES-381</strain>
    </source>
</reference>
<sequence>MDLMGMSFVGADFQKALLSSSTFDGCFFKKCLFGNTDLSHVWFKNSVFENTRKLAGKPGASCICNGCKVRCRCYCGGKMGCSFSFQHTVFDRCEFFSGEEFERHPIRFSRCEFHHCKLYINLYNVTAPDLILEDCLFQDCVIDVVYINPQQLDNRSASEFIRSCMHRCEVQSTVVSEVRNGEEAGTNTYSL</sequence>
<accession>A0A7S1NAF3</accession>
<name>A0A7S1NAF3_9EUGL</name>
<dbReference type="EMBL" id="HBGA01046978">
    <property type="protein sequence ID" value="CAD9006128.1"/>
    <property type="molecule type" value="Transcribed_RNA"/>
</dbReference>
<proteinExistence type="predicted"/>
<evidence type="ECO:0000313" key="1">
    <source>
        <dbReference type="EMBL" id="CAD9006128.1"/>
    </source>
</evidence>